<organism evidence="6 7">
    <name type="scientific">Sphaerimonospora thailandensis</name>
    <dbReference type="NCBI Taxonomy" id="795644"/>
    <lineage>
        <taxon>Bacteria</taxon>
        <taxon>Bacillati</taxon>
        <taxon>Actinomycetota</taxon>
        <taxon>Actinomycetes</taxon>
        <taxon>Streptosporangiales</taxon>
        <taxon>Streptosporangiaceae</taxon>
        <taxon>Sphaerimonospora</taxon>
    </lineage>
</organism>
<evidence type="ECO:0000256" key="4">
    <source>
        <dbReference type="HAMAP-Rule" id="MF_01698"/>
    </source>
</evidence>
<feature type="binding site" evidence="4">
    <location>
        <begin position="275"/>
        <end position="277"/>
    </location>
    <ligand>
        <name>acetyl-CoA</name>
        <dbReference type="ChEBI" id="CHEBI:57288"/>
        <label>2</label>
    </ligand>
</feature>
<accession>A0A8J3RDK0</accession>
<name>A0A8J3RDK0_9ACTN</name>
<dbReference type="GO" id="GO:0035447">
    <property type="term" value="F:mycothiol synthase activity"/>
    <property type="evidence" value="ECO:0007669"/>
    <property type="project" value="UniProtKB-UniRule"/>
</dbReference>
<dbReference type="PIRSF" id="PIRSF021524">
    <property type="entry name" value="MSH_acetyltransferase"/>
    <property type="match status" value="1"/>
</dbReference>
<dbReference type="SUPFAM" id="SSF55729">
    <property type="entry name" value="Acyl-CoA N-acyltransferases (Nat)"/>
    <property type="match status" value="1"/>
</dbReference>
<comment type="catalytic activity">
    <reaction evidence="4">
        <text>1D-myo-inositol 2-(L-cysteinylamino)-2-deoxy-alpha-D-glucopyranoside + acetyl-CoA = mycothiol + CoA + H(+)</text>
        <dbReference type="Rhea" id="RHEA:26172"/>
        <dbReference type="ChEBI" id="CHEBI:15378"/>
        <dbReference type="ChEBI" id="CHEBI:16768"/>
        <dbReference type="ChEBI" id="CHEBI:57287"/>
        <dbReference type="ChEBI" id="CHEBI:57288"/>
        <dbReference type="ChEBI" id="CHEBI:58887"/>
        <dbReference type="EC" id="2.3.1.189"/>
    </reaction>
</comment>
<dbReference type="EMBL" id="BOOG01000070">
    <property type="protein sequence ID" value="GIH73058.1"/>
    <property type="molecule type" value="Genomic_DNA"/>
</dbReference>
<dbReference type="GO" id="GO:0010125">
    <property type="term" value="P:mycothiol biosynthetic process"/>
    <property type="evidence" value="ECO:0007669"/>
    <property type="project" value="UniProtKB-UniRule"/>
</dbReference>
<keyword evidence="7" id="KW-1185">Reference proteome</keyword>
<evidence type="ECO:0000313" key="6">
    <source>
        <dbReference type="EMBL" id="GIH73058.1"/>
    </source>
</evidence>
<comment type="subunit">
    <text evidence="4">Monomer.</text>
</comment>
<comment type="function">
    <text evidence="4">Catalyzes the transfer of acetyl from acetyl-CoA to desacetylmycothiol (Cys-GlcN-Ins) to form mycothiol.</text>
</comment>
<dbReference type="NCBIfam" id="TIGR03448">
    <property type="entry name" value="mycothiol_MshD"/>
    <property type="match status" value="1"/>
</dbReference>
<evidence type="ECO:0000256" key="1">
    <source>
        <dbReference type="ARBA" id="ARBA00022679"/>
    </source>
</evidence>
<feature type="binding site" evidence="4">
    <location>
        <position position="309"/>
    </location>
    <ligand>
        <name>1D-myo-inositol 2-(L-cysteinylamino)-2-deoxy-alpha-D-glucopyranoside</name>
        <dbReference type="ChEBI" id="CHEBI:58887"/>
    </ligand>
</feature>
<dbReference type="InterPro" id="IPR016181">
    <property type="entry name" value="Acyl_CoA_acyltransferase"/>
</dbReference>
<sequence length="337" mass="36540">MASVADDPMPRLGIGSPNVRDMNTHVEIQGRLGDDQVAAVLALVEAATEADGVRPLNEHVLLHLRYGGDPGARAVLIRMDGEDGEDGQLAGFAHLDPADPVEGPSGELVVHPAFRGRGVGRRLLEAALTESGGRLRLWAHGDHPGASRLAASLGLARARSLWQMRRSLPAPLPAAKLPEGVRLRTFEPERDEEAWLALNALAFATHPEQGAWTLEDLKRREQEPWFDPAGFFLAVRPGVTEGDDGHDGQGRDRLVGFHWTKVHGGDEPIGEVYVVGVSPDERGTGLGRALTLAGLAHLRSLGLAQAMLYVDEENVPAIRLYESLGFTRWNTDVMYSR</sequence>
<feature type="binding site" evidence="4">
    <location>
        <begin position="108"/>
        <end position="110"/>
    </location>
    <ligand>
        <name>acetyl-CoA</name>
        <dbReference type="ChEBI" id="CHEBI:57288"/>
        <label>1</label>
    </ligand>
</feature>
<evidence type="ECO:0000313" key="7">
    <source>
        <dbReference type="Proteomes" id="UP000610966"/>
    </source>
</evidence>
<evidence type="ECO:0000259" key="5">
    <source>
        <dbReference type="PROSITE" id="PS51186"/>
    </source>
</evidence>
<dbReference type="HAMAP" id="MF_01698">
    <property type="entry name" value="MshD"/>
    <property type="match status" value="1"/>
</dbReference>
<keyword evidence="3 4" id="KW-0012">Acyltransferase</keyword>
<dbReference type="Proteomes" id="UP000610966">
    <property type="component" value="Unassembled WGS sequence"/>
</dbReference>
<dbReference type="PANTHER" id="PTHR43420">
    <property type="entry name" value="ACETYLTRANSFERASE"/>
    <property type="match status" value="1"/>
</dbReference>
<evidence type="ECO:0000256" key="2">
    <source>
        <dbReference type="ARBA" id="ARBA00022737"/>
    </source>
</evidence>
<dbReference type="AlphaFoldDB" id="A0A8J3RDK0"/>
<comment type="similarity">
    <text evidence="4">Belongs to the acetyltransferase family. MshD subfamily.</text>
</comment>
<dbReference type="InterPro" id="IPR050680">
    <property type="entry name" value="YpeA/RimI_acetyltransf"/>
</dbReference>
<dbReference type="InterPro" id="IPR000182">
    <property type="entry name" value="GNAT_dom"/>
</dbReference>
<proteinExistence type="inferred from homology"/>
<feature type="binding site" evidence="4">
    <location>
        <begin position="282"/>
        <end position="288"/>
    </location>
    <ligand>
        <name>acetyl-CoA</name>
        <dbReference type="ChEBI" id="CHEBI:57288"/>
        <label>2</label>
    </ligand>
</feature>
<protein>
    <recommendedName>
        <fullName evidence="4">Mycothiol acetyltransferase</fullName>
        <shortName evidence="4">MSH acetyltransferase</shortName>
        <ecNumber evidence="4">2.3.1.189</ecNumber>
    </recommendedName>
    <alternativeName>
        <fullName evidence="4">Mycothiol synthase</fullName>
    </alternativeName>
</protein>
<dbReference type="PANTHER" id="PTHR43420:SF12">
    <property type="entry name" value="N-ACETYLTRANSFERASE DOMAIN-CONTAINING PROTEIN"/>
    <property type="match status" value="1"/>
</dbReference>
<dbReference type="EC" id="2.3.1.189" evidence="4"/>
<feature type="domain" description="N-acetyltransferase" evidence="5">
    <location>
        <begin position="181"/>
        <end position="337"/>
    </location>
</feature>
<feature type="binding site" evidence="4">
    <location>
        <position position="58"/>
    </location>
    <ligand>
        <name>1D-myo-inositol 2-(L-cysteinylamino)-2-deoxy-alpha-D-glucopyranoside</name>
        <dbReference type="ChEBI" id="CHEBI:58887"/>
    </ligand>
</feature>
<dbReference type="Gene3D" id="3.40.630.30">
    <property type="match status" value="1"/>
</dbReference>
<feature type="binding site" evidence="4">
    <location>
        <position position="271"/>
    </location>
    <ligand>
        <name>1D-myo-inositol 2-(L-cysteinylamino)-2-deoxy-alpha-D-glucopyranoside</name>
        <dbReference type="ChEBI" id="CHEBI:58887"/>
    </ligand>
</feature>
<comment type="caution">
    <text evidence="6">The sequence shown here is derived from an EMBL/GenBank/DDBJ whole genome shotgun (WGS) entry which is preliminary data.</text>
</comment>
<evidence type="ECO:0000256" key="3">
    <source>
        <dbReference type="ARBA" id="ARBA00023315"/>
    </source>
</evidence>
<gene>
    <name evidence="4 6" type="primary">mshD</name>
    <name evidence="6" type="ORF">Mth01_53110</name>
</gene>
<keyword evidence="1 4" id="KW-0808">Transferase</keyword>
<dbReference type="Pfam" id="PF00583">
    <property type="entry name" value="Acetyltransf_1"/>
    <property type="match status" value="1"/>
</dbReference>
<dbReference type="CDD" id="cd04301">
    <property type="entry name" value="NAT_SF"/>
    <property type="match status" value="2"/>
</dbReference>
<feature type="domain" description="N-acetyltransferase" evidence="5">
    <location>
        <begin position="17"/>
        <end position="179"/>
    </location>
</feature>
<feature type="binding site" evidence="4">
    <location>
        <begin position="314"/>
        <end position="319"/>
    </location>
    <ligand>
        <name>acetyl-CoA</name>
        <dbReference type="ChEBI" id="CHEBI:57288"/>
        <label>2</label>
    </ligand>
</feature>
<dbReference type="PROSITE" id="PS51186">
    <property type="entry name" value="GNAT"/>
    <property type="match status" value="2"/>
</dbReference>
<feature type="binding site" evidence="4">
    <location>
        <position position="208"/>
    </location>
    <ligand>
        <name>1D-myo-inositol 2-(L-cysteinylamino)-2-deoxy-alpha-D-glucopyranoside</name>
        <dbReference type="ChEBI" id="CHEBI:58887"/>
    </ligand>
</feature>
<comment type="caution">
    <text evidence="4">Lacks conserved residue(s) required for the propagation of feature annotation.</text>
</comment>
<reference evidence="6" key="1">
    <citation type="submission" date="2021-01" db="EMBL/GenBank/DDBJ databases">
        <title>Whole genome shotgun sequence of Sphaerimonospora thailandensis NBRC 107569.</title>
        <authorList>
            <person name="Komaki H."/>
            <person name="Tamura T."/>
        </authorList>
    </citation>
    <scope>NUCLEOTIDE SEQUENCE</scope>
    <source>
        <strain evidence="6">NBRC 107569</strain>
    </source>
</reference>
<dbReference type="InterPro" id="IPR017813">
    <property type="entry name" value="Mycothiol_AcTrfase"/>
</dbReference>
<keyword evidence="2 4" id="KW-0677">Repeat</keyword>
<feature type="binding site" evidence="4">
    <location>
        <position position="261"/>
    </location>
    <ligand>
        <name>1D-myo-inositol 2-(L-cysteinylamino)-2-deoxy-alpha-D-glucopyranoside</name>
        <dbReference type="ChEBI" id="CHEBI:58887"/>
    </ligand>
</feature>
<dbReference type="Pfam" id="PF13508">
    <property type="entry name" value="Acetyltransf_7"/>
    <property type="match status" value="1"/>
</dbReference>